<reference evidence="2" key="1">
    <citation type="submission" date="2016-08" db="EMBL/GenBank/DDBJ databases">
        <authorList>
            <person name="Varghese N."/>
            <person name="Submissions Spin"/>
        </authorList>
    </citation>
    <scope>NUCLEOTIDE SEQUENCE [LARGE SCALE GENOMIC DNA]</scope>
    <source>
        <strain evidence="2">HAMBI 2975</strain>
    </source>
</reference>
<dbReference type="RefSeq" id="WP_092706792.1">
    <property type="nucleotide sequence ID" value="NZ_FMAG01000001.1"/>
</dbReference>
<dbReference type="STRING" id="410764.GA0061103_1545"/>
<protein>
    <submittedName>
        <fullName evidence="1">Uncharacterized protein</fullName>
    </submittedName>
</protein>
<accession>A0A1C3U587</accession>
<keyword evidence="2" id="KW-1185">Reference proteome</keyword>
<gene>
    <name evidence="1" type="ORF">GA0061103_1545</name>
</gene>
<dbReference type="Proteomes" id="UP000199101">
    <property type="component" value="Unassembled WGS sequence"/>
</dbReference>
<proteinExistence type="predicted"/>
<name>A0A1C3U587_9HYPH</name>
<organism evidence="1 2">
    <name type="scientific">Rhizobium multihospitium</name>
    <dbReference type="NCBI Taxonomy" id="410764"/>
    <lineage>
        <taxon>Bacteria</taxon>
        <taxon>Pseudomonadati</taxon>
        <taxon>Pseudomonadota</taxon>
        <taxon>Alphaproteobacteria</taxon>
        <taxon>Hyphomicrobiales</taxon>
        <taxon>Rhizobiaceae</taxon>
        <taxon>Rhizobium/Agrobacterium group</taxon>
        <taxon>Rhizobium</taxon>
    </lineage>
</organism>
<evidence type="ECO:0000313" key="2">
    <source>
        <dbReference type="Proteomes" id="UP000199101"/>
    </source>
</evidence>
<dbReference type="EMBL" id="FMAG01000001">
    <property type="protein sequence ID" value="SCB10650.1"/>
    <property type="molecule type" value="Genomic_DNA"/>
</dbReference>
<dbReference type="OrthoDB" id="8373752at2"/>
<evidence type="ECO:0000313" key="1">
    <source>
        <dbReference type="EMBL" id="SCB10650.1"/>
    </source>
</evidence>
<sequence length="104" mass="11619">MSATTDFIANLVRAANEVEKLSPNEVSDLLDRSVDAIRQLRQELGIVPVPGKDALIYIRTVSAGATRVPHEKWHHGLLHAAEMIRDLHIVRDTGTEFRISEIEP</sequence>
<dbReference type="AlphaFoldDB" id="A0A1C3U587"/>